<reference evidence="2" key="1">
    <citation type="submission" date="2013-07" db="EMBL/GenBank/DDBJ databases">
        <title>The genome of Eucalyptus grandis.</title>
        <authorList>
            <person name="Schmutz J."/>
            <person name="Hayes R."/>
            <person name="Myburg A."/>
            <person name="Tuskan G."/>
            <person name="Grattapaglia D."/>
            <person name="Rokhsar D.S."/>
        </authorList>
    </citation>
    <scope>NUCLEOTIDE SEQUENCE</scope>
    <source>
        <tissue evidence="2">Leaf extractions</tissue>
    </source>
</reference>
<proteinExistence type="predicted"/>
<name>A0A059CF90_EUCGR</name>
<dbReference type="InParanoid" id="A0A059CF90"/>
<protein>
    <submittedName>
        <fullName evidence="2">Uncharacterized protein</fullName>
    </submittedName>
</protein>
<dbReference type="STRING" id="71139.A0A059CF90"/>
<dbReference type="EMBL" id="KK198756">
    <property type="protein sequence ID" value="KCW77027.1"/>
    <property type="molecule type" value="Genomic_DNA"/>
</dbReference>
<evidence type="ECO:0000256" key="1">
    <source>
        <dbReference type="SAM" id="Coils"/>
    </source>
</evidence>
<gene>
    <name evidence="2" type="ORF">EUGRSUZ_D01372</name>
</gene>
<dbReference type="eggNOG" id="KOG0239">
    <property type="taxonomic scope" value="Eukaryota"/>
</dbReference>
<dbReference type="Gramene" id="KCW77027">
    <property type="protein sequence ID" value="KCW77027"/>
    <property type="gene ID" value="EUGRSUZ_D01372"/>
</dbReference>
<dbReference type="AlphaFoldDB" id="A0A059CF90"/>
<keyword evidence="1" id="KW-0175">Coiled coil</keyword>
<feature type="coiled-coil region" evidence="1">
    <location>
        <begin position="62"/>
        <end position="89"/>
    </location>
</feature>
<evidence type="ECO:0000313" key="2">
    <source>
        <dbReference type="EMBL" id="KCW77027.1"/>
    </source>
</evidence>
<organism evidence="2">
    <name type="scientific">Eucalyptus grandis</name>
    <name type="common">Flooded gum</name>
    <dbReference type="NCBI Taxonomy" id="71139"/>
    <lineage>
        <taxon>Eukaryota</taxon>
        <taxon>Viridiplantae</taxon>
        <taxon>Streptophyta</taxon>
        <taxon>Embryophyta</taxon>
        <taxon>Tracheophyta</taxon>
        <taxon>Spermatophyta</taxon>
        <taxon>Magnoliopsida</taxon>
        <taxon>eudicotyledons</taxon>
        <taxon>Gunneridae</taxon>
        <taxon>Pentapetalae</taxon>
        <taxon>rosids</taxon>
        <taxon>malvids</taxon>
        <taxon>Myrtales</taxon>
        <taxon>Myrtaceae</taxon>
        <taxon>Myrtoideae</taxon>
        <taxon>Eucalypteae</taxon>
        <taxon>Eucalyptus</taxon>
    </lineage>
</organism>
<accession>A0A059CF90</accession>
<sequence>MDRRSCGGELCMRKEGLEATVMEAGLPPAEGPLVRRYSISAAAAASASASSPPSQLPLASKVQRLADNVQLARQDYLELRQEASELQEYSNTKLNRVTRYLGVLADKKPKLDQVALEGEARIAPLVCENRKLFTELLTSKE</sequence>